<dbReference type="PANTHER" id="PTHR43369">
    <property type="entry name" value="PHOSPHORIBOSYLGLYCINAMIDE FORMYLTRANSFERASE"/>
    <property type="match status" value="1"/>
</dbReference>
<dbReference type="CDD" id="cd08645">
    <property type="entry name" value="FMT_core_GART"/>
    <property type="match status" value="1"/>
</dbReference>
<comment type="caution">
    <text evidence="6">The sequence shown here is derived from an EMBL/GenBank/DDBJ whole genome shotgun (WGS) entry which is preliminary data.</text>
</comment>
<proteinExistence type="inferred from homology"/>
<dbReference type="GO" id="GO:0006189">
    <property type="term" value="P:'de novo' IMP biosynthetic process"/>
    <property type="evidence" value="ECO:0007669"/>
    <property type="project" value="InterPro"/>
</dbReference>
<dbReference type="InterPro" id="IPR036477">
    <property type="entry name" value="Formyl_transf_N_sf"/>
</dbReference>
<organism evidence="6 7">
    <name type="scientific">Candidatus Iainarchaeum sp</name>
    <dbReference type="NCBI Taxonomy" id="3101447"/>
    <lineage>
        <taxon>Archaea</taxon>
        <taxon>Candidatus Iainarchaeota</taxon>
        <taxon>Candidatus Iainarchaeia</taxon>
        <taxon>Candidatus Iainarchaeales</taxon>
        <taxon>Candidatus Iainarchaeaceae</taxon>
        <taxon>Candidatus Iainarchaeum</taxon>
    </lineage>
</organism>
<accession>A0A938YXX1</accession>
<evidence type="ECO:0000256" key="2">
    <source>
        <dbReference type="ARBA" id="ARBA00012254"/>
    </source>
</evidence>
<dbReference type="NCBIfam" id="TIGR00639">
    <property type="entry name" value="PurN"/>
    <property type="match status" value="1"/>
</dbReference>
<dbReference type="SUPFAM" id="SSF53328">
    <property type="entry name" value="Formyltransferase"/>
    <property type="match status" value="1"/>
</dbReference>
<evidence type="ECO:0000313" key="7">
    <source>
        <dbReference type="Proteomes" id="UP000809243"/>
    </source>
</evidence>
<dbReference type="EC" id="2.1.2.2" evidence="2"/>
<feature type="domain" description="Formyl transferase N-terminal" evidence="5">
    <location>
        <begin position="9"/>
        <end position="187"/>
    </location>
</feature>
<evidence type="ECO:0000256" key="1">
    <source>
        <dbReference type="ARBA" id="ARBA00005054"/>
    </source>
</evidence>
<dbReference type="Proteomes" id="UP000809243">
    <property type="component" value="Unassembled WGS sequence"/>
</dbReference>
<gene>
    <name evidence="6" type="ORF">JW744_05235</name>
</gene>
<sequence>MMSKLILGVLASTRGTDLQAVIGAIEAKQLDAEIACVLSNRQDAFALERAKKHGIEAIFLDPKKFNSKEDYDREVVNLLNERKVQLVLLIGYNKFLSQPFLKAFRNRAMNIHPSLLPAFKGWDMNVHEEVLEAGCKVSGCSLFFVTSEPDAGPIIAQKAVPVSEHETVESLKEKVQRAEAEVIVNAVRLFQQGKLKVQGNRVRILG</sequence>
<dbReference type="InterPro" id="IPR002376">
    <property type="entry name" value="Formyl_transf_N"/>
</dbReference>
<dbReference type="Pfam" id="PF00551">
    <property type="entry name" value="Formyl_trans_N"/>
    <property type="match status" value="1"/>
</dbReference>
<comment type="pathway">
    <text evidence="1">Purine metabolism; IMP biosynthesis via de novo pathway; N(2)-formyl-N(1)-(5-phospho-D-ribosyl)glycinamide from N(1)-(5-phospho-D-ribosyl)glycinamide (10-formyl THF route): step 1/1.</text>
</comment>
<keyword evidence="3 6" id="KW-0808">Transferase</keyword>
<dbReference type="AlphaFoldDB" id="A0A938YXX1"/>
<evidence type="ECO:0000313" key="6">
    <source>
        <dbReference type="EMBL" id="MBN2067845.1"/>
    </source>
</evidence>
<dbReference type="EMBL" id="JAFGDB010000091">
    <property type="protein sequence ID" value="MBN2067845.1"/>
    <property type="molecule type" value="Genomic_DNA"/>
</dbReference>
<name>A0A938YXX1_9ARCH</name>
<dbReference type="HAMAP" id="MF_01930">
    <property type="entry name" value="PurN"/>
    <property type="match status" value="1"/>
</dbReference>
<dbReference type="Gene3D" id="3.40.50.170">
    <property type="entry name" value="Formyl transferase, N-terminal domain"/>
    <property type="match status" value="1"/>
</dbReference>
<dbReference type="GO" id="GO:0005737">
    <property type="term" value="C:cytoplasm"/>
    <property type="evidence" value="ECO:0007669"/>
    <property type="project" value="TreeGrafter"/>
</dbReference>
<protein>
    <recommendedName>
        <fullName evidence="2">phosphoribosylglycinamide formyltransferase 1</fullName>
        <ecNumber evidence="2">2.1.2.2</ecNumber>
    </recommendedName>
</protein>
<reference evidence="6" key="1">
    <citation type="submission" date="2021-01" db="EMBL/GenBank/DDBJ databases">
        <title>Active Sulfur Cycling in an Early Earth Analoge.</title>
        <authorList>
            <person name="Hahn C.R."/>
            <person name="Youssef N.H."/>
            <person name="Elshahed M."/>
        </authorList>
    </citation>
    <scope>NUCLEOTIDE SEQUENCE</scope>
    <source>
        <strain evidence="6">Zod_Metabat.1151</strain>
    </source>
</reference>
<dbReference type="PANTHER" id="PTHR43369:SF2">
    <property type="entry name" value="PHOSPHORIBOSYLGLYCINAMIDE FORMYLTRANSFERASE"/>
    <property type="match status" value="1"/>
</dbReference>
<evidence type="ECO:0000256" key="3">
    <source>
        <dbReference type="ARBA" id="ARBA00022679"/>
    </source>
</evidence>
<evidence type="ECO:0000259" key="5">
    <source>
        <dbReference type="Pfam" id="PF00551"/>
    </source>
</evidence>
<evidence type="ECO:0000256" key="4">
    <source>
        <dbReference type="ARBA" id="ARBA00022755"/>
    </source>
</evidence>
<dbReference type="GO" id="GO:0004644">
    <property type="term" value="F:phosphoribosylglycinamide formyltransferase activity"/>
    <property type="evidence" value="ECO:0007669"/>
    <property type="project" value="UniProtKB-EC"/>
</dbReference>
<dbReference type="InterPro" id="IPR004607">
    <property type="entry name" value="GART"/>
</dbReference>
<keyword evidence="4" id="KW-0658">Purine biosynthesis</keyword>